<dbReference type="AlphaFoldDB" id="A0AAW5UL42"/>
<dbReference type="Proteomes" id="UP001208620">
    <property type="component" value="Unassembled WGS sequence"/>
</dbReference>
<sequence>MERLLISQLLKWKDSHGRKPLYWKVQDKLVRTSLLPYKRNNSSKTINIPLYMLFVLDKELKAES</sequence>
<evidence type="ECO:0000313" key="1">
    <source>
        <dbReference type="EMBL" id="MCW4138376.1"/>
    </source>
</evidence>
<accession>A0AAW5UL42</accession>
<gene>
    <name evidence="1" type="ORF">ONT01_11480</name>
</gene>
<dbReference type="EMBL" id="JAPDVD010000001">
    <property type="protein sequence ID" value="MCW4138376.1"/>
    <property type="molecule type" value="Genomic_DNA"/>
</dbReference>
<protein>
    <submittedName>
        <fullName evidence="1">Uncharacterized protein</fullName>
    </submittedName>
</protein>
<evidence type="ECO:0000313" key="2">
    <source>
        <dbReference type="Proteomes" id="UP001208620"/>
    </source>
</evidence>
<name>A0AAW5UL42_9BACT</name>
<dbReference type="RefSeq" id="WP_264949208.1">
    <property type="nucleotide sequence ID" value="NZ_JAPDVB010000001.1"/>
</dbReference>
<reference evidence="1" key="1">
    <citation type="submission" date="2022-11" db="EMBL/GenBank/DDBJ databases">
        <title>Genomic repertoires linked with pathogenic potency of arthritogenic Prevotella copri isolated from the gut of rheumatoid arthritis patients.</title>
        <authorList>
            <person name="Nii T."/>
            <person name="Maeda Y."/>
            <person name="Motooka D."/>
            <person name="Naito M."/>
            <person name="Matsumoto Y."/>
            <person name="Ogawa T."/>
            <person name="Oguro-Igashira E."/>
            <person name="Kishikawa T."/>
            <person name="Yamashita M."/>
            <person name="Koizumi S."/>
            <person name="Kurakawa T."/>
            <person name="Okumura R."/>
            <person name="Kayama H."/>
            <person name="Murakami M."/>
            <person name="Sakaguchi T."/>
            <person name="Das B."/>
            <person name="Nakamura S."/>
            <person name="Okada Y."/>
            <person name="Kumanogoh A."/>
            <person name="Takeda K."/>
        </authorList>
    </citation>
    <scope>NUCLEOTIDE SEQUENCE</scope>
    <source>
        <strain evidence="1">H105_2-2</strain>
    </source>
</reference>
<proteinExistence type="predicted"/>
<organism evidence="1 2">
    <name type="scientific">Segatella copri</name>
    <dbReference type="NCBI Taxonomy" id="165179"/>
    <lineage>
        <taxon>Bacteria</taxon>
        <taxon>Pseudomonadati</taxon>
        <taxon>Bacteroidota</taxon>
        <taxon>Bacteroidia</taxon>
        <taxon>Bacteroidales</taxon>
        <taxon>Prevotellaceae</taxon>
        <taxon>Segatella</taxon>
    </lineage>
</organism>
<comment type="caution">
    <text evidence="1">The sequence shown here is derived from an EMBL/GenBank/DDBJ whole genome shotgun (WGS) entry which is preliminary data.</text>
</comment>